<dbReference type="HOGENOM" id="CLU_1336952_0_0_4"/>
<comment type="caution">
    <text evidence="3">The sequence shown here is derived from an EMBL/GenBank/DDBJ whole genome shotgun (WGS) entry which is preliminary data.</text>
</comment>
<keyword evidence="2" id="KW-0812">Transmembrane</keyword>
<dbReference type="OrthoDB" id="8563966at2"/>
<keyword evidence="2" id="KW-0472">Membrane</keyword>
<dbReference type="PATRIC" id="fig|742823.3.peg.406"/>
<accession>K1JJY3</accession>
<dbReference type="RefSeq" id="WP_005433651.1">
    <property type="nucleotide sequence ID" value="NZ_JH815514.1"/>
</dbReference>
<name>K1JJY3_9BURK</name>
<organism evidence="3 4">
    <name type="scientific">Sutterella wadsworthensis 2_1_59BFAA</name>
    <dbReference type="NCBI Taxonomy" id="742823"/>
    <lineage>
        <taxon>Bacteria</taxon>
        <taxon>Pseudomonadati</taxon>
        <taxon>Pseudomonadota</taxon>
        <taxon>Betaproteobacteria</taxon>
        <taxon>Burkholderiales</taxon>
        <taxon>Sutterellaceae</taxon>
        <taxon>Sutterella</taxon>
    </lineage>
</organism>
<feature type="region of interest" description="Disordered" evidence="1">
    <location>
        <begin position="185"/>
        <end position="205"/>
    </location>
</feature>
<feature type="transmembrane region" description="Helical" evidence="2">
    <location>
        <begin position="43"/>
        <end position="64"/>
    </location>
</feature>
<dbReference type="EMBL" id="ADMG01000015">
    <property type="protein sequence ID" value="EKB31955.1"/>
    <property type="molecule type" value="Genomic_DNA"/>
</dbReference>
<protein>
    <recommendedName>
        <fullName evidence="5">Lipopolysaccharide assembly protein A domain-containing protein</fullName>
    </recommendedName>
</protein>
<evidence type="ECO:0000313" key="3">
    <source>
        <dbReference type="EMBL" id="EKB31955.1"/>
    </source>
</evidence>
<gene>
    <name evidence="3" type="ORF">HMPREF9465_00410</name>
</gene>
<dbReference type="AlphaFoldDB" id="K1JJY3"/>
<dbReference type="eggNOG" id="ENOG5030U1K">
    <property type="taxonomic scope" value="Bacteria"/>
</dbReference>
<keyword evidence="4" id="KW-1185">Reference proteome</keyword>
<evidence type="ECO:0000256" key="2">
    <source>
        <dbReference type="SAM" id="Phobius"/>
    </source>
</evidence>
<keyword evidence="2" id="KW-1133">Transmembrane helix</keyword>
<proteinExistence type="predicted"/>
<evidence type="ECO:0000256" key="1">
    <source>
        <dbReference type="SAM" id="MobiDB-lite"/>
    </source>
</evidence>
<sequence>MKIRTIFLLFVLILMAVFLVINWTALSTVTAVNLIYTEIQAPLGVLVVGGFAAVVFVLLVYMVWQQASVTLELRAAYKEARNARTVADDAEKSRFAESNRILLERIEKLEALMTARSDETLTAVRQEAVRAEERYKALFDDQKRAQGELTAQVQTQIGAMEKRVVETLPSAVSAAVPTQALAEEAEKKADAEESSARKSVFKDLF</sequence>
<dbReference type="Proteomes" id="UP000005835">
    <property type="component" value="Unassembled WGS sequence"/>
</dbReference>
<evidence type="ECO:0008006" key="5">
    <source>
        <dbReference type="Google" id="ProtNLM"/>
    </source>
</evidence>
<evidence type="ECO:0000313" key="4">
    <source>
        <dbReference type="Proteomes" id="UP000005835"/>
    </source>
</evidence>
<reference evidence="3 4" key="1">
    <citation type="submission" date="2012-05" db="EMBL/GenBank/DDBJ databases">
        <title>The Genome Sequence of Sutterella wadsworthensis 2_1_59BFAA.</title>
        <authorList>
            <consortium name="The Broad Institute Genome Sequencing Platform"/>
            <person name="Earl A."/>
            <person name="Ward D."/>
            <person name="Feldgarden M."/>
            <person name="Gevers D."/>
            <person name="Daigneault M."/>
            <person name="Strauss J."/>
            <person name="Allen-Vercoe E."/>
            <person name="Walker B."/>
            <person name="Young S.K."/>
            <person name="Zeng Q."/>
            <person name="Gargeya S."/>
            <person name="Fitzgerald M."/>
            <person name="Haas B."/>
            <person name="Abouelleil A."/>
            <person name="Alvarado L."/>
            <person name="Arachchi H.M."/>
            <person name="Berlin A.M."/>
            <person name="Chapman S.B."/>
            <person name="Goldberg J."/>
            <person name="Griggs A."/>
            <person name="Gujja S."/>
            <person name="Hansen M."/>
            <person name="Howarth C."/>
            <person name="Imamovic A."/>
            <person name="Larimer J."/>
            <person name="McCowen C."/>
            <person name="Montmayeur A."/>
            <person name="Murphy C."/>
            <person name="Neiman D."/>
            <person name="Pearson M."/>
            <person name="Priest M."/>
            <person name="Roberts A."/>
            <person name="Saif S."/>
            <person name="Shea T."/>
            <person name="Sisk P."/>
            <person name="Sykes S."/>
            <person name="Wortman J."/>
            <person name="Nusbaum C."/>
            <person name="Birren B."/>
        </authorList>
    </citation>
    <scope>NUCLEOTIDE SEQUENCE [LARGE SCALE GENOMIC DNA]</scope>
    <source>
        <strain evidence="3 4">2_1_59BFAA</strain>
    </source>
</reference>